<dbReference type="SUPFAM" id="SSF55073">
    <property type="entry name" value="Nucleotide cyclase"/>
    <property type="match status" value="2"/>
</dbReference>
<dbReference type="InterPro" id="IPR050706">
    <property type="entry name" value="Cyclic-di-GMP_PDE-like"/>
</dbReference>
<feature type="domain" description="GGDEF" evidence="2">
    <location>
        <begin position="422"/>
        <end position="561"/>
    </location>
</feature>
<dbReference type="GO" id="GO:0071111">
    <property type="term" value="F:cyclic-guanylate-specific phosphodiesterase activity"/>
    <property type="evidence" value="ECO:0007669"/>
    <property type="project" value="InterPro"/>
</dbReference>
<feature type="domain" description="GGDEF" evidence="2">
    <location>
        <begin position="786"/>
        <end position="918"/>
    </location>
</feature>
<dbReference type="Proteomes" id="UP000198838">
    <property type="component" value="Unassembled WGS sequence"/>
</dbReference>
<organism evidence="3 4">
    <name type="scientific">Acetitomaculum ruminis DSM 5522</name>
    <dbReference type="NCBI Taxonomy" id="1120918"/>
    <lineage>
        <taxon>Bacteria</taxon>
        <taxon>Bacillati</taxon>
        <taxon>Bacillota</taxon>
        <taxon>Clostridia</taxon>
        <taxon>Lachnospirales</taxon>
        <taxon>Lachnospiraceae</taxon>
        <taxon>Acetitomaculum</taxon>
    </lineage>
</organism>
<dbReference type="CDD" id="cd01949">
    <property type="entry name" value="GGDEF"/>
    <property type="match status" value="1"/>
</dbReference>
<dbReference type="Gene3D" id="3.20.20.450">
    <property type="entry name" value="EAL domain"/>
    <property type="match status" value="1"/>
</dbReference>
<proteinExistence type="predicted"/>
<feature type="domain" description="EAL" evidence="1">
    <location>
        <begin position="926"/>
        <end position="1177"/>
    </location>
</feature>
<dbReference type="PANTHER" id="PTHR33121:SF70">
    <property type="entry name" value="SIGNALING PROTEIN YKOW"/>
    <property type="match status" value="1"/>
</dbReference>
<dbReference type="Pfam" id="PF00990">
    <property type="entry name" value="GGDEF"/>
    <property type="match status" value="2"/>
</dbReference>
<evidence type="ECO:0000313" key="3">
    <source>
        <dbReference type="EMBL" id="SFA69178.1"/>
    </source>
</evidence>
<keyword evidence="4" id="KW-1185">Reference proteome</keyword>
<dbReference type="InterPro" id="IPR035919">
    <property type="entry name" value="EAL_sf"/>
</dbReference>
<dbReference type="Pfam" id="PF00563">
    <property type="entry name" value="EAL"/>
    <property type="match status" value="1"/>
</dbReference>
<dbReference type="CDD" id="cd01948">
    <property type="entry name" value="EAL"/>
    <property type="match status" value="1"/>
</dbReference>
<dbReference type="PANTHER" id="PTHR33121">
    <property type="entry name" value="CYCLIC DI-GMP PHOSPHODIESTERASE PDEF"/>
    <property type="match status" value="1"/>
</dbReference>
<dbReference type="RefSeq" id="WP_092869780.1">
    <property type="nucleotide sequence ID" value="NZ_FOJY01000001.1"/>
</dbReference>
<dbReference type="NCBIfam" id="TIGR00254">
    <property type="entry name" value="GGDEF"/>
    <property type="match status" value="2"/>
</dbReference>
<dbReference type="SMART" id="SM00267">
    <property type="entry name" value="GGDEF"/>
    <property type="match status" value="2"/>
</dbReference>
<dbReference type="AlphaFoldDB" id="A0A1I0UYR8"/>
<gene>
    <name evidence="3" type="ORF">SAMN05216249_10155</name>
</gene>
<dbReference type="STRING" id="1120918.SAMN05216249_10155"/>
<protein>
    <submittedName>
        <fullName evidence="3">Diguanylate cyclase (GGDEF) domain-containing protein</fullName>
    </submittedName>
</protein>
<dbReference type="InterPro" id="IPR029787">
    <property type="entry name" value="Nucleotide_cyclase"/>
</dbReference>
<dbReference type="InterPro" id="IPR043128">
    <property type="entry name" value="Rev_trsase/Diguanyl_cyclase"/>
</dbReference>
<dbReference type="PROSITE" id="PS50883">
    <property type="entry name" value="EAL"/>
    <property type="match status" value="1"/>
</dbReference>
<accession>A0A1I0UYR8</accession>
<dbReference type="OrthoDB" id="9805474at2"/>
<dbReference type="PROSITE" id="PS50887">
    <property type="entry name" value="GGDEF"/>
    <property type="match status" value="2"/>
</dbReference>
<evidence type="ECO:0000259" key="2">
    <source>
        <dbReference type="PROSITE" id="PS50887"/>
    </source>
</evidence>
<evidence type="ECO:0000259" key="1">
    <source>
        <dbReference type="PROSITE" id="PS50883"/>
    </source>
</evidence>
<dbReference type="InterPro" id="IPR001633">
    <property type="entry name" value="EAL_dom"/>
</dbReference>
<dbReference type="Gene3D" id="3.30.70.270">
    <property type="match status" value="2"/>
</dbReference>
<dbReference type="SUPFAM" id="SSF141868">
    <property type="entry name" value="EAL domain-like"/>
    <property type="match status" value="1"/>
</dbReference>
<name>A0A1I0UYR8_9FIRM</name>
<dbReference type="EMBL" id="FOJY01000001">
    <property type="protein sequence ID" value="SFA69178.1"/>
    <property type="molecule type" value="Genomic_DNA"/>
</dbReference>
<sequence>MNNTVADKNYISGKMKINIDNGEIVECDKELKQIFGIHKGYSLLKEVNLFDPVKITLNDILNASVFSQLESGYKAFTRNILKDTNGENTKCYEYVEIVAQENGTEIYAVVTLIFYLDNKEVIKTEKKIEYGDIPDVFSEEVEIPIGVLEKDFDGDIKVVRANREFYRILGFTDEKEFNDSCDGYLRNTMILLEYMDFKRFFEKPFEEMEIKNLEARIENNSNDIFKWVKFRIVSGNKRDEYFRYIAVVYDISKTKKLEEQVNIFVTSNEYGKFQKDVQYEYDVKMDVFRIPMYGEKKKEYLSVHNFREKKRWRFYIERNDWVRFEINLEKAVNGHFYGSEVYGISLFNESVVENCRVYGKLIMDSQSRVTKIVGRIVNIEAENEAKNRLMEKSKIDPISGLYNKYHVSQKINKILREKTNKESDAFLLVRIDNYQKLNDVFGSIFINALVQSIGIGLGNLFRKDDIMGRVSKDLFVIFIKGLSRDIVLSRASEINNLIKNICNSGNENFDGSKNELLISNSIGIAYSDSNLERFKELLEKAYIALGFSKKNIQNRVIEYGQYMLGSYVELPDFDDEEFYQIETYDKDFISYAFNLLVNYSDIKIAVNSLIERIGKRYNLSCVFILENFPSKQRIEASNLWNNGYFDINIDDVSFNFKDWRDVNGRFDERGVIVFDNYKNVNDIACLKRIVGNKAMVICELNRVDKADGYAIFVDRRDEYKWQDYEIDSFHEISKVLNVFNQLDIQKHINEEKINELSQKDSLTGLMNINAFKERVEEIIKKDYKPGKYAIVYSDFNDFSYFNDNFGHIAGDEILKRFSRILSKNVDTIACRIYSDYFLTFVKFNTEEFLKNRISEVNRLFAADLKANYPQIDFRLSTGLYILTEEKEEVDLDTAIDNANQARKNCKARKALYIKYNDEMRRIRQFEQSLVVGLNDAIKKGEFCLYLQPKFLLGSNEVIGAEALVRWHQEDGTLHFPDEFIPIFERVGHIIEIDYYIYEQVLMSLKKWKKDGKKLIPVSVNFSRVHFYYENFVDDISKLASFYDVDYNLIEIEVTESSFNDNVDKMLEVFEKLRALGFKIDMDDFGTGYSSLSMLINAPVDIVKVDKSFMFDENSDKGKKYVRQIGGLIQAADKQVIFEGVETKEQEKFLLDCGYEMAQGFLFDRPICLKEFEEKYIY</sequence>
<dbReference type="SMART" id="SM00052">
    <property type="entry name" value="EAL"/>
    <property type="match status" value="1"/>
</dbReference>
<reference evidence="3 4" key="1">
    <citation type="submission" date="2016-10" db="EMBL/GenBank/DDBJ databases">
        <authorList>
            <person name="de Groot N.N."/>
        </authorList>
    </citation>
    <scope>NUCLEOTIDE SEQUENCE [LARGE SCALE GENOMIC DNA]</scope>
    <source>
        <strain evidence="3 4">DSM 5522</strain>
    </source>
</reference>
<dbReference type="InterPro" id="IPR000160">
    <property type="entry name" value="GGDEF_dom"/>
</dbReference>
<evidence type="ECO:0000313" key="4">
    <source>
        <dbReference type="Proteomes" id="UP000198838"/>
    </source>
</evidence>